<reference evidence="1 3" key="1">
    <citation type="journal article" date="2007" name="Science">
        <title>Draft genome of the filarial nematode parasite Brugia malayi.</title>
        <authorList>
            <person name="Ghedin E."/>
            <person name="Wang S."/>
            <person name="Spiro D."/>
            <person name="Caler E."/>
            <person name="Zhao Q."/>
            <person name="Crabtree J."/>
            <person name="Allen J.E."/>
            <person name="Delcher A.L."/>
            <person name="Guiliano D.B."/>
            <person name="Miranda-Saavedra D."/>
            <person name="Angiuoli S.V."/>
            <person name="Creasy T."/>
            <person name="Amedeo P."/>
            <person name="Haas B."/>
            <person name="El-Sayed N.M."/>
            <person name="Wortman J.R."/>
            <person name="Feldblyum T."/>
            <person name="Tallon L."/>
            <person name="Schatz M."/>
            <person name="Shumway M."/>
            <person name="Koo H."/>
            <person name="Salzberg S.L."/>
            <person name="Schobel S."/>
            <person name="Pertea M."/>
            <person name="Pop M."/>
            <person name="White O."/>
            <person name="Barton G.J."/>
            <person name="Carlow C.K."/>
            <person name="Crawford M.J."/>
            <person name="Daub J."/>
            <person name="Dimmic M.W."/>
            <person name="Estes C.F."/>
            <person name="Foster J.M."/>
            <person name="Ganatra M."/>
            <person name="Gregory W.F."/>
            <person name="Johnson N.M."/>
            <person name="Jin J."/>
            <person name="Komuniecki R."/>
            <person name="Korf I."/>
            <person name="Kumar S."/>
            <person name="Laney S."/>
            <person name="Li B.W."/>
            <person name="Li W."/>
            <person name="Lindblom T.H."/>
            <person name="Lustigman S."/>
            <person name="Ma D."/>
            <person name="Maina C.V."/>
            <person name="Martin D.M."/>
            <person name="McCarter J.P."/>
            <person name="McReynolds L."/>
            <person name="Mitreva M."/>
            <person name="Nutman T.B."/>
            <person name="Parkinson J."/>
            <person name="Peregrin-Alvarez J.M."/>
            <person name="Poole C."/>
            <person name="Ren Q."/>
            <person name="Saunders L."/>
            <person name="Sluder A.E."/>
            <person name="Smith K."/>
            <person name="Stanke M."/>
            <person name="Unnasch T.R."/>
            <person name="Ware J."/>
            <person name="Wei A.D."/>
            <person name="Weil G."/>
            <person name="Williams D.J."/>
            <person name="Zhang Y."/>
            <person name="Williams S.A."/>
            <person name="Fraser-Liggett C."/>
            <person name="Slatko B."/>
            <person name="Blaxter M.L."/>
            <person name="Scott A.L."/>
        </authorList>
    </citation>
    <scope>NUCLEOTIDE SEQUENCE</scope>
    <source>
        <strain evidence="1 3">FR3</strain>
    </source>
</reference>
<reference evidence="4" key="4">
    <citation type="submission" date="2019-12" db="UniProtKB">
        <authorList>
            <consortium name="WormBaseParasite"/>
        </authorList>
    </citation>
    <scope>IDENTIFICATION</scope>
</reference>
<accession>A0A0J9XW00</accession>
<dbReference type="RefSeq" id="XP_042937802.1">
    <property type="nucleotide sequence ID" value="XM_043081868.1"/>
</dbReference>
<keyword evidence="3" id="KW-1185">Reference proteome</keyword>
<dbReference type="KEGG" id="bmy:BM_BM14209"/>
<accession>A0A4E9FQ25</accession>
<evidence type="ECO:0000313" key="5">
    <source>
        <dbReference type="WormBase" id="Bm14209"/>
    </source>
</evidence>
<dbReference type="WBParaSite" id="Bm14209.1">
    <property type="protein sequence ID" value="Bm14209.1"/>
    <property type="gene ID" value="WBGene00234470"/>
</dbReference>
<sequence>MPCNDLLNVVCWGSCKVENFHILEEAVPYYAYYGFTDFSKDFTT</sequence>
<evidence type="ECO:0000313" key="1">
    <source>
        <dbReference type="EMBL" id="CDP96236.1"/>
    </source>
</evidence>
<organism evidence="1">
    <name type="scientific">Brugia malayi</name>
    <name type="common">Filarial nematode worm</name>
    <dbReference type="NCBI Taxonomy" id="6279"/>
    <lineage>
        <taxon>Eukaryota</taxon>
        <taxon>Metazoa</taxon>
        <taxon>Ecdysozoa</taxon>
        <taxon>Nematoda</taxon>
        <taxon>Chromadorea</taxon>
        <taxon>Rhabditida</taxon>
        <taxon>Spirurina</taxon>
        <taxon>Spiruromorpha</taxon>
        <taxon>Filarioidea</taxon>
        <taxon>Onchocercidae</taxon>
        <taxon>Brugia</taxon>
    </lineage>
</organism>
<name>A0A0J9XW00_BRUMA</name>
<reference evidence="1" key="2">
    <citation type="submission" date="2012-12" db="EMBL/GenBank/DDBJ databases">
        <authorList>
            <person name="Gao Y.W."/>
            <person name="Fan S.T."/>
            <person name="Sun H.T."/>
            <person name="Wang Z."/>
            <person name="Gao X.L."/>
            <person name="Li Y.G."/>
            <person name="Wang T.C."/>
            <person name="Zhang K."/>
            <person name="Xu W.W."/>
            <person name="Yu Z.J."/>
            <person name="Xia X.Z."/>
        </authorList>
    </citation>
    <scope>NUCLEOTIDE SEQUENCE</scope>
    <source>
        <strain evidence="1">FR3</strain>
    </source>
</reference>
<protein>
    <submittedName>
        <fullName evidence="1 4">Bm14209</fullName>
    </submittedName>
</protein>
<dbReference type="CTD" id="66058006"/>
<reference evidence="2" key="3">
    <citation type="submission" date="2019-04" db="EMBL/GenBank/DDBJ databases">
        <authorList>
            <person name="Howe K."/>
            <person name="Paulini M."/>
            <person name="Williams G."/>
        </authorList>
    </citation>
    <scope>NUCLEOTIDE SEQUENCE [LARGE SCALE GENOMIC DNA]</scope>
    <source>
        <strain evidence="2">FR3</strain>
    </source>
</reference>
<evidence type="ECO:0000313" key="2">
    <source>
        <dbReference type="EMBL" id="VIO98493.1"/>
    </source>
</evidence>
<dbReference type="EMBL" id="CAAKNF010000195">
    <property type="protein sequence ID" value="VIO98493.1"/>
    <property type="molecule type" value="Genomic_DNA"/>
</dbReference>
<dbReference type="GeneID" id="66058006"/>
<evidence type="ECO:0000313" key="4">
    <source>
        <dbReference type="WBParaSite" id="Bm14209.1"/>
    </source>
</evidence>
<proteinExistence type="predicted"/>
<dbReference type="WormBase" id="Bm14209">
    <property type="protein sequence ID" value="BM32821"/>
    <property type="gene ID" value="WBGene00234470"/>
</dbReference>
<dbReference type="AlphaFoldDB" id="A0A0J9XW00"/>
<dbReference type="EMBL" id="LN856957">
    <property type="protein sequence ID" value="CDP96236.1"/>
    <property type="molecule type" value="Genomic_DNA"/>
</dbReference>
<evidence type="ECO:0000313" key="3">
    <source>
        <dbReference type="Proteomes" id="UP000006672"/>
    </source>
</evidence>
<gene>
    <name evidence="1 4 5" type="ORF">Bm14209</name>
    <name evidence="2" type="ORF">BM_BM14209</name>
    <name evidence="1" type="ORF">BM_Bm14209</name>
</gene>
<dbReference type="Proteomes" id="UP000006672">
    <property type="component" value="Unassembled WGS sequence"/>
</dbReference>